<feature type="region of interest" description="Disordered" evidence="1">
    <location>
        <begin position="660"/>
        <end position="724"/>
    </location>
</feature>
<feature type="compositionally biased region" description="Gly residues" evidence="1">
    <location>
        <begin position="478"/>
        <end position="487"/>
    </location>
</feature>
<dbReference type="OrthoDB" id="44015at2759"/>
<protein>
    <recommendedName>
        <fullName evidence="2">ENTH domain-containing protein</fullName>
    </recommendedName>
</protein>
<dbReference type="InterPro" id="IPR013809">
    <property type="entry name" value="ENTH"/>
</dbReference>
<evidence type="ECO:0000256" key="1">
    <source>
        <dbReference type="SAM" id="MobiDB-lite"/>
    </source>
</evidence>
<feature type="compositionally biased region" description="Low complexity" evidence="1">
    <location>
        <begin position="19"/>
        <end position="29"/>
    </location>
</feature>
<feature type="compositionally biased region" description="Low complexity" evidence="1">
    <location>
        <begin position="89"/>
        <end position="106"/>
    </location>
</feature>
<evidence type="ECO:0000259" key="2">
    <source>
        <dbReference type="PROSITE" id="PS50942"/>
    </source>
</evidence>
<evidence type="ECO:0000313" key="4">
    <source>
        <dbReference type="Proteomes" id="UP001165082"/>
    </source>
</evidence>
<name>A0A9W6ZCQ8_9STRA</name>
<feature type="region of interest" description="Disordered" evidence="1">
    <location>
        <begin position="1"/>
        <end position="120"/>
    </location>
</feature>
<feature type="region of interest" description="Disordered" evidence="1">
    <location>
        <begin position="464"/>
        <end position="487"/>
    </location>
</feature>
<dbReference type="Proteomes" id="UP001165082">
    <property type="component" value="Unassembled WGS sequence"/>
</dbReference>
<dbReference type="SUPFAM" id="SSF48464">
    <property type="entry name" value="ENTH/VHS domain"/>
    <property type="match status" value="1"/>
</dbReference>
<feature type="compositionally biased region" description="Polar residues" evidence="1">
    <location>
        <begin position="537"/>
        <end position="554"/>
    </location>
</feature>
<keyword evidence="4" id="KW-1185">Reference proteome</keyword>
<dbReference type="Gene3D" id="1.25.40.90">
    <property type="match status" value="1"/>
</dbReference>
<feature type="domain" description="ENTH" evidence="2">
    <location>
        <begin position="98"/>
        <end position="248"/>
    </location>
</feature>
<organism evidence="3 4">
    <name type="scientific">Triparma retinervis</name>
    <dbReference type="NCBI Taxonomy" id="2557542"/>
    <lineage>
        <taxon>Eukaryota</taxon>
        <taxon>Sar</taxon>
        <taxon>Stramenopiles</taxon>
        <taxon>Ochrophyta</taxon>
        <taxon>Bolidophyceae</taxon>
        <taxon>Parmales</taxon>
        <taxon>Triparmaceae</taxon>
        <taxon>Triparma</taxon>
    </lineage>
</organism>
<dbReference type="InterPro" id="IPR008942">
    <property type="entry name" value="ENTH_VHS"/>
</dbReference>
<comment type="caution">
    <text evidence="3">The sequence shown here is derived from an EMBL/GenBank/DDBJ whole genome shotgun (WGS) entry which is preliminary data.</text>
</comment>
<dbReference type="EMBL" id="BRXZ01000723">
    <property type="protein sequence ID" value="GMH52017.1"/>
    <property type="molecule type" value="Genomic_DNA"/>
</dbReference>
<feature type="compositionally biased region" description="Basic and acidic residues" evidence="1">
    <location>
        <begin position="555"/>
        <end position="567"/>
    </location>
</feature>
<feature type="compositionally biased region" description="Low complexity" evidence="1">
    <location>
        <begin position="591"/>
        <end position="601"/>
    </location>
</feature>
<feature type="region of interest" description="Disordered" evidence="1">
    <location>
        <begin position="537"/>
        <end position="607"/>
    </location>
</feature>
<feature type="compositionally biased region" description="Polar residues" evidence="1">
    <location>
        <begin position="7"/>
        <end position="18"/>
    </location>
</feature>
<sequence length="754" mass="83306">MDRSRQASRQARGTTRYGNNSPDLNNSPNPRKRTSFTYDDQSEEDDVEDDEDDYYYQQQTKGRGKQGNNSNRGKKQRGQPPPRGRRGAPQRGRGAPNRARRGSSGSQVVLLKATRPDDTGVKPKHVERLVGVTYQISGQYDLYDPILRKLWAKMAELDYRTNLKALYVLHRFSSDGSPDHAPALKARLRELRRTRDQKRKEKYFNSRMLLATSAGDAPEAAPYKAFMARYAHYVLLRTQCFGGAFTEISTPPPSRGGRDARSITSTSLREEHLEAARMILKSGTACAMKDGEDCEVTGVCLERVAADLRAMTKAVEGALTRALKPGRVGRGQGETDKEIVRKWCEFYGEELLPRTRAMVKEAGGVLEGHGIYLDRRVGGGLKEELLRKGMRGEEEVAEEAEEGGRKAELKELAKLRKQHILSEDEFVDLKKNILYGDGGGFGAGGGGVDREMGGEKRIPGPGEFFVKRGHPGERRPGTVGGGSWGRGGFPVGQQMVVHMGGGMEMEGTYERAYVPPYGEGPPYYQAEGYQLPQQGGFQQHNAHSYRGQQHQQQHPMEKPWVRRLAEKRGRKPKTSPISSPSVKNGGETDDTASTSSASSSDGGCTVDETGMATIRKKLNPTVMQLLPPANAMMMMGRAEQQREDRMDLQRRLEEHQARLAAGKARSKIPHLSRPPRPILASRSEPNSARRSASAHIRRSLGKSDFAITKLPSEMPKGSEQKEGGRVMVSANTGRIFGPPYSSRGGMAIGINQNV</sequence>
<gene>
    <name evidence="3" type="ORF">TrRE_jg5557</name>
</gene>
<feature type="compositionally biased region" description="Basic residues" evidence="1">
    <location>
        <begin position="72"/>
        <end position="88"/>
    </location>
</feature>
<proteinExistence type="predicted"/>
<accession>A0A9W6ZCQ8</accession>
<evidence type="ECO:0000313" key="3">
    <source>
        <dbReference type="EMBL" id="GMH52017.1"/>
    </source>
</evidence>
<feature type="compositionally biased region" description="Acidic residues" evidence="1">
    <location>
        <begin position="40"/>
        <end position="54"/>
    </location>
</feature>
<dbReference type="AlphaFoldDB" id="A0A9W6ZCQ8"/>
<dbReference type="PROSITE" id="PS50942">
    <property type="entry name" value="ENTH"/>
    <property type="match status" value="1"/>
</dbReference>
<reference evidence="3" key="1">
    <citation type="submission" date="2022-07" db="EMBL/GenBank/DDBJ databases">
        <title>Genome analysis of Parmales, a sister group of diatoms, reveals the evolutionary specialization of diatoms from phago-mixotrophs to photoautotrophs.</title>
        <authorList>
            <person name="Ban H."/>
            <person name="Sato S."/>
            <person name="Yoshikawa S."/>
            <person name="Kazumasa Y."/>
            <person name="Nakamura Y."/>
            <person name="Ichinomiya M."/>
            <person name="Saitoh K."/>
            <person name="Sato N."/>
            <person name="Blanc-Mathieu R."/>
            <person name="Endo H."/>
            <person name="Kuwata A."/>
            <person name="Ogata H."/>
        </authorList>
    </citation>
    <scope>NUCLEOTIDE SEQUENCE</scope>
</reference>